<feature type="transmembrane region" description="Helical" evidence="1">
    <location>
        <begin position="20"/>
        <end position="41"/>
    </location>
</feature>
<reference evidence="2 3" key="1">
    <citation type="journal article" date="2016" name="C (Basel)">
        <title>Selective Growth of and Electricity Production by Marine Exoelectrogenic Bacteria in Self-Aggregated Hydrogel of Microbially Reduced Graphene Oxide.</title>
        <authorList>
            <person name="Yoshida N."/>
            <person name="Goto Y."/>
            <person name="Miyata Y."/>
        </authorList>
    </citation>
    <scope>NUCLEOTIDE SEQUENCE [LARGE SCALE GENOMIC DNA]</scope>
    <source>
        <strain evidence="2 3">NIT-T3</strain>
    </source>
</reference>
<evidence type="ECO:0000313" key="3">
    <source>
        <dbReference type="Proteomes" id="UP001319827"/>
    </source>
</evidence>
<dbReference type="RefSeq" id="WP_221249171.1">
    <property type="nucleotide sequence ID" value="NZ_AP024355.1"/>
</dbReference>
<keyword evidence="1" id="KW-0472">Membrane</keyword>
<dbReference type="Proteomes" id="UP001319827">
    <property type="component" value="Chromosome"/>
</dbReference>
<protein>
    <submittedName>
        <fullName evidence="2">Fimbrial protein</fullName>
    </submittedName>
</protein>
<keyword evidence="3" id="KW-1185">Reference proteome</keyword>
<keyword evidence="1" id="KW-1133">Transmembrane helix</keyword>
<dbReference type="InterPro" id="IPR052534">
    <property type="entry name" value="Extracell_DNA_Util/SecSys_Comp"/>
</dbReference>
<keyword evidence="1" id="KW-0812">Transmembrane</keyword>
<dbReference type="PANTHER" id="PTHR40278:SF2">
    <property type="entry name" value="TYPE IV PILUS INNER MEMBRANE COMPONENT PILN"/>
    <property type="match status" value="1"/>
</dbReference>
<evidence type="ECO:0000256" key="1">
    <source>
        <dbReference type="SAM" id="Phobius"/>
    </source>
</evidence>
<dbReference type="EMBL" id="AP024355">
    <property type="protein sequence ID" value="BCR05767.1"/>
    <property type="molecule type" value="Genomic_DNA"/>
</dbReference>
<sequence length="184" mass="20405">MKPTLNLASRTYLNRRAVNALYLILGIALVALLAWNGAAIFQSRSQGAQLRARLAELEQEMASRRGSDADFSPAAQQQLHERIAFANEIILQDSFSWTGLLDRLEEVLPAGVRISEIQPDYKDSSLRLVGLARNVGDMRNFLDRLMQSAEFSDVYLLSQGRVDFKEGASQQSVVGFSIVVKGAF</sequence>
<dbReference type="Pfam" id="PF05137">
    <property type="entry name" value="PilN"/>
    <property type="match status" value="1"/>
</dbReference>
<evidence type="ECO:0000313" key="2">
    <source>
        <dbReference type="EMBL" id="BCR05767.1"/>
    </source>
</evidence>
<dbReference type="PANTHER" id="PTHR40278">
    <property type="entry name" value="DNA UTILIZATION PROTEIN HOFN"/>
    <property type="match status" value="1"/>
</dbReference>
<organism evidence="2 3">
    <name type="scientific">Desulfuromonas versatilis</name>
    <dbReference type="NCBI Taxonomy" id="2802975"/>
    <lineage>
        <taxon>Bacteria</taxon>
        <taxon>Pseudomonadati</taxon>
        <taxon>Thermodesulfobacteriota</taxon>
        <taxon>Desulfuromonadia</taxon>
        <taxon>Desulfuromonadales</taxon>
        <taxon>Desulfuromonadaceae</taxon>
        <taxon>Desulfuromonas</taxon>
    </lineage>
</organism>
<proteinExistence type="predicted"/>
<gene>
    <name evidence="2" type="primary">pulN</name>
    <name evidence="2" type="ORF">DESUT3_28360</name>
</gene>
<dbReference type="InterPro" id="IPR007813">
    <property type="entry name" value="PilN"/>
</dbReference>
<reference evidence="2 3" key="2">
    <citation type="journal article" date="2021" name="Int. J. Syst. Evol. Microbiol.">
        <title>Isolation and Polyphasic Characterization of Desulfuromonas versatilis sp. Nov., an Electrogenic Bacteria Capable of Versatile Metabolism Isolated from a Graphene Oxide-Reducing Enrichment Culture.</title>
        <authorList>
            <person name="Xie L."/>
            <person name="Yoshida N."/>
            <person name="Ishii S."/>
            <person name="Meng L."/>
        </authorList>
    </citation>
    <scope>NUCLEOTIDE SEQUENCE [LARGE SCALE GENOMIC DNA]</scope>
    <source>
        <strain evidence="2 3">NIT-T3</strain>
    </source>
</reference>
<accession>A0ABN6E0Q6</accession>
<name>A0ABN6E0Q6_9BACT</name>